<dbReference type="RefSeq" id="WP_267219204.1">
    <property type="nucleotide sequence ID" value="NZ_JAPCWC010000003.1"/>
</dbReference>
<evidence type="ECO:0000313" key="2">
    <source>
        <dbReference type="EMBL" id="MFC0685782.1"/>
    </source>
</evidence>
<dbReference type="InterPro" id="IPR050266">
    <property type="entry name" value="AB_hydrolase_sf"/>
</dbReference>
<dbReference type="GO" id="GO:0016787">
    <property type="term" value="F:hydrolase activity"/>
    <property type="evidence" value="ECO:0007669"/>
    <property type="project" value="UniProtKB-KW"/>
</dbReference>
<protein>
    <submittedName>
        <fullName evidence="2">Alpha/beta fold hydrolase</fullName>
    </submittedName>
</protein>
<comment type="caution">
    <text evidence="2">The sequence shown here is derived from an EMBL/GenBank/DDBJ whole genome shotgun (WGS) entry which is preliminary data.</text>
</comment>
<dbReference type="InterPro" id="IPR000073">
    <property type="entry name" value="AB_hydrolase_1"/>
</dbReference>
<dbReference type="PANTHER" id="PTHR43798">
    <property type="entry name" value="MONOACYLGLYCEROL LIPASE"/>
    <property type="match status" value="1"/>
</dbReference>
<sequence length="267" mass="28847">MQDFRVELPGGTLVGGRREGSGRKSETPLVLAHGFGGSRRDWDAVIAALPADRPLIAYDARGFGASPAEPGAAFSHADDLFALLDALEVERADLCGLSMGGGNALHFALDHPRRVGRLVLVSPLMLGWSWSADWIERWKAMGRAARSGDMASARKLWWNHPLFASTREIPEAGAHLETSIEAFPGTQWVQDDQCPELPDVDRLTALSVPTLLLTGERDTEDFRLIAELIASAGQDVTRIDHAGAGHLLNLEMPEGLAAEIAAFLSRP</sequence>
<dbReference type="Proteomes" id="UP001589858">
    <property type="component" value="Unassembled WGS sequence"/>
</dbReference>
<evidence type="ECO:0000259" key="1">
    <source>
        <dbReference type="Pfam" id="PF00561"/>
    </source>
</evidence>
<evidence type="ECO:0000313" key="3">
    <source>
        <dbReference type="Proteomes" id="UP001589858"/>
    </source>
</evidence>
<keyword evidence="2" id="KW-0378">Hydrolase</keyword>
<dbReference type="PRINTS" id="PR00111">
    <property type="entry name" value="ABHYDROLASE"/>
</dbReference>
<organism evidence="2 3">
    <name type="scientific">Novosphingobium clariflavum</name>
    <dbReference type="NCBI Taxonomy" id="2029884"/>
    <lineage>
        <taxon>Bacteria</taxon>
        <taxon>Pseudomonadati</taxon>
        <taxon>Pseudomonadota</taxon>
        <taxon>Alphaproteobacteria</taxon>
        <taxon>Sphingomonadales</taxon>
        <taxon>Sphingomonadaceae</taxon>
        <taxon>Novosphingobium</taxon>
    </lineage>
</organism>
<reference evidence="2 3" key="1">
    <citation type="submission" date="2024-09" db="EMBL/GenBank/DDBJ databases">
        <authorList>
            <person name="Sun Q."/>
            <person name="Mori K."/>
        </authorList>
    </citation>
    <scope>NUCLEOTIDE SEQUENCE [LARGE SCALE GENOMIC DNA]</scope>
    <source>
        <strain evidence="2 3">CICC 11035S</strain>
    </source>
</reference>
<gene>
    <name evidence="2" type="ORF">ACFFF8_14370</name>
</gene>
<name>A0ABV6SAQ6_9SPHN</name>
<dbReference type="EMBL" id="JBHLTM010000055">
    <property type="protein sequence ID" value="MFC0685782.1"/>
    <property type="molecule type" value="Genomic_DNA"/>
</dbReference>
<keyword evidence="3" id="KW-1185">Reference proteome</keyword>
<dbReference type="PANTHER" id="PTHR43798:SF33">
    <property type="entry name" value="HYDROLASE, PUTATIVE (AFU_ORTHOLOGUE AFUA_2G14860)-RELATED"/>
    <property type="match status" value="1"/>
</dbReference>
<accession>A0ABV6SAQ6</accession>
<dbReference type="SUPFAM" id="SSF53474">
    <property type="entry name" value="alpha/beta-Hydrolases"/>
    <property type="match status" value="1"/>
</dbReference>
<dbReference type="Pfam" id="PF00561">
    <property type="entry name" value="Abhydrolase_1"/>
    <property type="match status" value="1"/>
</dbReference>
<proteinExistence type="predicted"/>
<dbReference type="Gene3D" id="3.40.50.1820">
    <property type="entry name" value="alpha/beta hydrolase"/>
    <property type="match status" value="1"/>
</dbReference>
<dbReference type="InterPro" id="IPR029058">
    <property type="entry name" value="AB_hydrolase_fold"/>
</dbReference>
<feature type="domain" description="AB hydrolase-1" evidence="1">
    <location>
        <begin position="28"/>
        <end position="251"/>
    </location>
</feature>